<evidence type="ECO:0000256" key="10">
    <source>
        <dbReference type="SAM" id="MobiDB-lite"/>
    </source>
</evidence>
<keyword evidence="6" id="KW-0805">Transcription regulation</keyword>
<proteinExistence type="predicted"/>
<keyword evidence="13" id="KW-1185">Reference proteome</keyword>
<evidence type="ECO:0000256" key="5">
    <source>
        <dbReference type="ARBA" id="ARBA00022833"/>
    </source>
</evidence>
<reference evidence="12" key="1">
    <citation type="submission" date="2020-12" db="EMBL/GenBank/DDBJ databases">
        <title>WGS assembly of Carya illinoinensis cv. Pawnee.</title>
        <authorList>
            <person name="Platts A."/>
            <person name="Shu S."/>
            <person name="Wright S."/>
            <person name="Barry K."/>
            <person name="Edger P."/>
            <person name="Pires J.C."/>
            <person name="Schmutz J."/>
        </authorList>
    </citation>
    <scope>NUCLEOTIDE SEQUENCE</scope>
    <source>
        <tissue evidence="12">Leaf</tissue>
    </source>
</reference>
<dbReference type="PROSITE" id="PS50119">
    <property type="entry name" value="ZF_BBOX"/>
    <property type="match status" value="2"/>
</dbReference>
<dbReference type="PANTHER" id="PTHR31832:SF87">
    <property type="entry name" value="B-BOX ZINC FINGER PROTEIN 20"/>
    <property type="match status" value="1"/>
</dbReference>
<evidence type="ECO:0000313" key="13">
    <source>
        <dbReference type="Proteomes" id="UP000811609"/>
    </source>
</evidence>
<dbReference type="GO" id="GO:0005634">
    <property type="term" value="C:nucleus"/>
    <property type="evidence" value="ECO:0007669"/>
    <property type="project" value="UniProtKB-SubCell"/>
</dbReference>
<dbReference type="AlphaFoldDB" id="A0A8T1QBC5"/>
<name>A0A8T1QBC5_CARIL</name>
<dbReference type="GO" id="GO:0009640">
    <property type="term" value="P:photomorphogenesis"/>
    <property type="evidence" value="ECO:0007669"/>
    <property type="project" value="TreeGrafter"/>
</dbReference>
<dbReference type="Pfam" id="PF00643">
    <property type="entry name" value="zf-B_box"/>
    <property type="match status" value="2"/>
</dbReference>
<dbReference type="GO" id="GO:0006355">
    <property type="term" value="P:regulation of DNA-templated transcription"/>
    <property type="evidence" value="ECO:0007669"/>
    <property type="project" value="TreeGrafter"/>
</dbReference>
<evidence type="ECO:0000256" key="1">
    <source>
        <dbReference type="ARBA" id="ARBA00004123"/>
    </source>
</evidence>
<comment type="subcellular location">
    <subcellularLocation>
        <location evidence="1">Nucleus</location>
    </subcellularLocation>
</comment>
<evidence type="ECO:0000256" key="7">
    <source>
        <dbReference type="ARBA" id="ARBA00023163"/>
    </source>
</evidence>
<accession>A0A8T1QBC5</accession>
<protein>
    <recommendedName>
        <fullName evidence="11">B box-type domain-containing protein</fullName>
    </recommendedName>
</protein>
<sequence length="299" mass="33397">MKIQCDVCDKGEATVFCPADEAALCDGCDSSIHHANKLAGKHTRFSLIHPSKQVPLCDICQERRAFLFCKEDRAILCRECDLPIHKANEHTQKHDRFLLTGVKLHAYSSSSLYPTSSSSNGSESNNIDADVRSSQSSRKKPNMICNEVFVSPSSGKGTITPDYRGTEGNQIQDTVPISTSSISEYLIETLPGWCVEDFLDPAFAANGFFKTSDQSLPFLDRVVVEKDMTSFSSEDLVSWVSQASHQLPQLPLFPRTTDFLTGFKESEKANDMKMSNRKWSDDGFTVPQIIPLKKSRHFR</sequence>
<evidence type="ECO:0000256" key="9">
    <source>
        <dbReference type="PROSITE-ProRule" id="PRU00024"/>
    </source>
</evidence>
<feature type="compositionally biased region" description="Low complexity" evidence="10">
    <location>
        <begin position="112"/>
        <end position="126"/>
    </location>
</feature>
<comment type="caution">
    <text evidence="12">The sequence shown here is derived from an EMBL/GenBank/DDBJ whole genome shotgun (WGS) entry which is preliminary data.</text>
</comment>
<dbReference type="EMBL" id="CM031814">
    <property type="protein sequence ID" value="KAG6651697.1"/>
    <property type="molecule type" value="Genomic_DNA"/>
</dbReference>
<evidence type="ECO:0000256" key="3">
    <source>
        <dbReference type="ARBA" id="ARBA00022737"/>
    </source>
</evidence>
<dbReference type="GO" id="GO:0000976">
    <property type="term" value="F:transcription cis-regulatory region binding"/>
    <property type="evidence" value="ECO:0007669"/>
    <property type="project" value="UniProtKB-ARBA"/>
</dbReference>
<feature type="domain" description="B box-type" evidence="11">
    <location>
        <begin position="52"/>
        <end position="99"/>
    </location>
</feature>
<evidence type="ECO:0000256" key="8">
    <source>
        <dbReference type="ARBA" id="ARBA00023242"/>
    </source>
</evidence>
<dbReference type="InterPro" id="IPR049808">
    <property type="entry name" value="CONSTANS-like_Bbox1"/>
</dbReference>
<dbReference type="Proteomes" id="UP000811609">
    <property type="component" value="Chromosome 6"/>
</dbReference>
<keyword evidence="5" id="KW-0862">Zinc</keyword>
<dbReference type="InterPro" id="IPR000315">
    <property type="entry name" value="Znf_B-box"/>
</dbReference>
<gene>
    <name evidence="12" type="ORF">CIPAW_06G130800</name>
</gene>
<dbReference type="GO" id="GO:0008270">
    <property type="term" value="F:zinc ion binding"/>
    <property type="evidence" value="ECO:0007669"/>
    <property type="project" value="UniProtKB-KW"/>
</dbReference>
<dbReference type="InterPro" id="IPR051979">
    <property type="entry name" value="B-box_zinc_finger"/>
</dbReference>
<evidence type="ECO:0000256" key="6">
    <source>
        <dbReference type="ARBA" id="ARBA00023015"/>
    </source>
</evidence>
<keyword evidence="7" id="KW-0804">Transcription</keyword>
<evidence type="ECO:0000256" key="2">
    <source>
        <dbReference type="ARBA" id="ARBA00022723"/>
    </source>
</evidence>
<dbReference type="PANTHER" id="PTHR31832">
    <property type="entry name" value="B-BOX ZINC FINGER PROTEIN 22"/>
    <property type="match status" value="1"/>
</dbReference>
<keyword evidence="4 9" id="KW-0863">Zinc-finger</keyword>
<keyword evidence="2" id="KW-0479">Metal-binding</keyword>
<evidence type="ECO:0000313" key="12">
    <source>
        <dbReference type="EMBL" id="KAG6651697.1"/>
    </source>
</evidence>
<feature type="region of interest" description="Disordered" evidence="10">
    <location>
        <begin position="112"/>
        <end position="139"/>
    </location>
</feature>
<keyword evidence="8" id="KW-0539">Nucleus</keyword>
<dbReference type="SMART" id="SM00336">
    <property type="entry name" value="BBOX"/>
    <property type="match status" value="2"/>
</dbReference>
<evidence type="ECO:0000256" key="4">
    <source>
        <dbReference type="ARBA" id="ARBA00022771"/>
    </source>
</evidence>
<feature type="domain" description="B box-type" evidence="11">
    <location>
        <begin position="1"/>
        <end position="47"/>
    </location>
</feature>
<evidence type="ECO:0000259" key="11">
    <source>
        <dbReference type="PROSITE" id="PS50119"/>
    </source>
</evidence>
<dbReference type="CDD" id="cd19821">
    <property type="entry name" value="Bbox1_BBX-like"/>
    <property type="match status" value="2"/>
</dbReference>
<keyword evidence="3" id="KW-0677">Repeat</keyword>
<organism evidence="12 13">
    <name type="scientific">Carya illinoinensis</name>
    <name type="common">Pecan</name>
    <dbReference type="NCBI Taxonomy" id="32201"/>
    <lineage>
        <taxon>Eukaryota</taxon>
        <taxon>Viridiplantae</taxon>
        <taxon>Streptophyta</taxon>
        <taxon>Embryophyta</taxon>
        <taxon>Tracheophyta</taxon>
        <taxon>Spermatophyta</taxon>
        <taxon>Magnoliopsida</taxon>
        <taxon>eudicotyledons</taxon>
        <taxon>Gunneridae</taxon>
        <taxon>Pentapetalae</taxon>
        <taxon>rosids</taxon>
        <taxon>fabids</taxon>
        <taxon>Fagales</taxon>
        <taxon>Juglandaceae</taxon>
        <taxon>Carya</taxon>
    </lineage>
</organism>
<dbReference type="FunFam" id="3.30.160.60:FF:000856">
    <property type="entry name" value="B-box zinc finger protein 21"/>
    <property type="match status" value="1"/>
</dbReference>